<dbReference type="PROSITE" id="PS50943">
    <property type="entry name" value="HTH_CROC1"/>
    <property type="match status" value="1"/>
</dbReference>
<evidence type="ECO:0000313" key="2">
    <source>
        <dbReference type="EMBL" id="QWY84619.1"/>
    </source>
</evidence>
<feature type="domain" description="HTH cro/C1-type" evidence="1">
    <location>
        <begin position="4"/>
        <end position="22"/>
    </location>
</feature>
<sequence length="94" mass="10583">MSGLRAARELAGISQTELARRMAAKGFNWSQMTVSRREENENTLRWNEGIALRDIIGYPSIETDRTADYRTVIWAQINALQQELAALGADWVAS</sequence>
<organism evidence="2 3">
    <name type="scientific">Microbacterium phage Footloose</name>
    <dbReference type="NCBI Taxonomy" id="2836048"/>
    <lineage>
        <taxon>Viruses</taxon>
        <taxon>Duplodnaviria</taxon>
        <taxon>Heunggongvirae</taxon>
        <taxon>Uroviricota</taxon>
        <taxon>Caudoviricetes</taxon>
        <taxon>Footloosevirus</taxon>
        <taxon>Footloosevirus footloose</taxon>
    </lineage>
</organism>
<dbReference type="EMBL" id="MZ150789">
    <property type="protein sequence ID" value="QWY84619.1"/>
    <property type="molecule type" value="Genomic_DNA"/>
</dbReference>
<dbReference type="GO" id="GO:0003677">
    <property type="term" value="F:DNA binding"/>
    <property type="evidence" value="ECO:0007669"/>
    <property type="project" value="InterPro"/>
</dbReference>
<name>A0A8F3E9G6_9CAUD</name>
<dbReference type="Gene3D" id="1.10.260.40">
    <property type="entry name" value="lambda repressor-like DNA-binding domains"/>
    <property type="match status" value="1"/>
</dbReference>
<proteinExistence type="predicted"/>
<reference evidence="2" key="1">
    <citation type="submission" date="2021-05" db="EMBL/GenBank/DDBJ databases">
        <authorList>
            <person name="Brink J."/>
            <person name="Busse A.L."/>
            <person name="Crowley H.J."/>
            <person name="Hall C.J."/>
            <person name="Hetherington P."/>
            <person name="Hovde T.M."/>
            <person name="Johnson J.A."/>
            <person name="Karch K.E."/>
            <person name="Krueger C.J."/>
            <person name="Lundberg T.J."/>
            <person name="Madla Sanchez I."/>
            <person name="Mathiesen C."/>
            <person name="Moore L.J."/>
            <person name="Nordberg R.J."/>
            <person name="Petersen I.M."/>
            <person name="Piton K.L."/>
            <person name="Rozycki S.T."/>
            <person name="Rutten E."/>
            <person name="Samuelson I.O."/>
            <person name="Sarkilahti S.K."/>
            <person name="Schubert K.A."/>
            <person name="Stamness T.F."/>
            <person name="Tinman A.J."/>
            <person name="Tutterrow P.B."/>
            <person name="Wanzek N.C."/>
            <person name="Wheeler C.D."/>
            <person name="Spring A.M."/>
            <person name="Klyczek K."/>
            <person name="Garlena R.A."/>
            <person name="Russell D.A."/>
            <person name="Pope W.H."/>
            <person name="Jacobs-Sera D."/>
            <person name="Hatfull G.F."/>
        </authorList>
    </citation>
    <scope>NUCLEOTIDE SEQUENCE</scope>
</reference>
<dbReference type="GeneID" id="80019025"/>
<evidence type="ECO:0000259" key="1">
    <source>
        <dbReference type="PROSITE" id="PS50943"/>
    </source>
</evidence>
<accession>A0A8F3E9G6</accession>
<dbReference type="InterPro" id="IPR010982">
    <property type="entry name" value="Lambda_DNA-bd_dom_sf"/>
</dbReference>
<keyword evidence="3" id="KW-1185">Reference proteome</keyword>
<gene>
    <name evidence="2" type="primary">37</name>
    <name evidence="2" type="ORF">SEA_FOOTLOOSE_37</name>
</gene>
<dbReference type="KEGG" id="vg:80019025"/>
<dbReference type="Proteomes" id="UP000693692">
    <property type="component" value="Segment"/>
</dbReference>
<protein>
    <submittedName>
        <fullName evidence="2">Helix-turn-helix DNA binding domain protein</fullName>
    </submittedName>
</protein>
<dbReference type="InterPro" id="IPR001387">
    <property type="entry name" value="Cro/C1-type_HTH"/>
</dbReference>
<dbReference type="CDD" id="cd00093">
    <property type="entry name" value="HTH_XRE"/>
    <property type="match status" value="1"/>
</dbReference>
<evidence type="ECO:0000313" key="3">
    <source>
        <dbReference type="Proteomes" id="UP000693692"/>
    </source>
</evidence>
<dbReference type="RefSeq" id="YP_010754434.1">
    <property type="nucleotide sequence ID" value="NC_073460.1"/>
</dbReference>